<sequence>MSERRALVVGATGLTGRNAAEQLARSGWQVTGVSRKQGMDTEGVRTLSADITDPMSIAAVAREVRATHLFYCTWSRQETEARNIEVNGAMLRNVLETTGRTGTLEHVCLVTGLKHYLGPFEAYAQNPAKPPFHESQPRLDYENFYYIQEDILWDAAARFGFGWTVHRPHTVIGYTLGNAMNMGVTLAVYGTLARETGMPFVFPGSPEQYDGTTDITDARLLAEHLVWAATTPEAVNEAYNVTNGDTFHWRQMWEAVAAGLGVEPTPYPGHPAPLEDRMIGAAAIWRRIAGRDGLVEPNVDRLVSWWHTDSDLGRTVETHATMAKSREAGFTRSQDSTRSFLDLFDRLRAERVIPAVEA</sequence>
<dbReference type="EMBL" id="SJKB01000013">
    <property type="protein sequence ID" value="TCC56238.1"/>
    <property type="molecule type" value="Genomic_DNA"/>
</dbReference>
<dbReference type="OrthoDB" id="4392084at2"/>
<name>A0A4R0KDS9_9ACTN</name>
<evidence type="ECO:0000313" key="3">
    <source>
        <dbReference type="Proteomes" id="UP000291144"/>
    </source>
</evidence>
<evidence type="ECO:0000313" key="2">
    <source>
        <dbReference type="EMBL" id="TCC56238.1"/>
    </source>
</evidence>
<reference evidence="2 3" key="1">
    <citation type="submission" date="2019-02" db="EMBL/GenBank/DDBJ databases">
        <title>Kribbella capetownensis sp. nov. and Kribbella speibonae sp. nov., isolated from soil.</title>
        <authorList>
            <person name="Curtis S.M."/>
            <person name="Norton I."/>
            <person name="Everest G.J."/>
            <person name="Meyers P.R."/>
        </authorList>
    </citation>
    <scope>NUCLEOTIDE SEQUENCE [LARGE SCALE GENOMIC DNA]</scope>
    <source>
        <strain evidence="2 3">NRRL B-24813</strain>
    </source>
</reference>
<dbReference type="SUPFAM" id="SSF51735">
    <property type="entry name" value="NAD(P)-binding Rossmann-fold domains"/>
    <property type="match status" value="1"/>
</dbReference>
<protein>
    <submittedName>
        <fullName evidence="2">SDR family oxidoreductase</fullName>
    </submittedName>
</protein>
<keyword evidence="3" id="KW-1185">Reference proteome</keyword>
<feature type="domain" description="PRISE-like Rossmann-fold" evidence="1">
    <location>
        <begin position="64"/>
        <end position="354"/>
    </location>
</feature>
<dbReference type="AlphaFoldDB" id="A0A4R0KDS9"/>
<dbReference type="Proteomes" id="UP000291144">
    <property type="component" value="Unassembled WGS sequence"/>
</dbReference>
<evidence type="ECO:0000259" key="1">
    <source>
        <dbReference type="Pfam" id="PF22917"/>
    </source>
</evidence>
<dbReference type="PANTHER" id="PTHR32487:SF0">
    <property type="entry name" value="3-OXO-DELTA(4,5)-STEROID 5-BETA-REDUCTASE"/>
    <property type="match status" value="1"/>
</dbReference>
<accession>A0A4R0KDS9</accession>
<dbReference type="InterPro" id="IPR036291">
    <property type="entry name" value="NAD(P)-bd_dom_sf"/>
</dbReference>
<dbReference type="Gene3D" id="3.40.50.720">
    <property type="entry name" value="NAD(P)-binding Rossmann-like Domain"/>
    <property type="match status" value="1"/>
</dbReference>
<dbReference type="Pfam" id="PF22917">
    <property type="entry name" value="PRISE"/>
    <property type="match status" value="1"/>
</dbReference>
<dbReference type="PANTHER" id="PTHR32487">
    <property type="entry name" value="3-OXO-DELTA(4,5)-STEROID 5-BETA-REDUCTASE"/>
    <property type="match status" value="1"/>
</dbReference>
<dbReference type="InterPro" id="IPR055222">
    <property type="entry name" value="PRISE-like_Rossmann-fold"/>
</dbReference>
<gene>
    <name evidence="2" type="ORF">E0H73_34400</name>
</gene>
<dbReference type="CDD" id="cd08948">
    <property type="entry name" value="5beta-POR_like_SDR_a"/>
    <property type="match status" value="1"/>
</dbReference>
<proteinExistence type="predicted"/>
<dbReference type="RefSeq" id="WP_131363485.1">
    <property type="nucleotide sequence ID" value="NZ_SJKB01000013.1"/>
</dbReference>
<organism evidence="2 3">
    <name type="scientific">Kribbella pittospori</name>
    <dbReference type="NCBI Taxonomy" id="722689"/>
    <lineage>
        <taxon>Bacteria</taxon>
        <taxon>Bacillati</taxon>
        <taxon>Actinomycetota</taxon>
        <taxon>Actinomycetes</taxon>
        <taxon>Propionibacteriales</taxon>
        <taxon>Kribbellaceae</taxon>
        <taxon>Kribbella</taxon>
    </lineage>
</organism>
<comment type="caution">
    <text evidence="2">The sequence shown here is derived from an EMBL/GenBank/DDBJ whole genome shotgun (WGS) entry which is preliminary data.</text>
</comment>